<dbReference type="InterPro" id="IPR046938">
    <property type="entry name" value="DNA_clamp_sf"/>
</dbReference>
<comment type="subunit">
    <text evidence="10">Forms a ring-shaped head-to-tail homodimer around DNA.</text>
</comment>
<comment type="caution">
    <text evidence="14">The sequence shown here is derived from an EMBL/GenBank/DDBJ whole genome shotgun (WGS) entry which is preliminary data.</text>
</comment>
<dbReference type="GO" id="GO:0009360">
    <property type="term" value="C:DNA polymerase III complex"/>
    <property type="evidence" value="ECO:0007669"/>
    <property type="project" value="InterPro"/>
</dbReference>
<dbReference type="EMBL" id="JAASRN010000001">
    <property type="protein sequence ID" value="NIK73273.1"/>
    <property type="molecule type" value="Genomic_DNA"/>
</dbReference>
<dbReference type="AlphaFoldDB" id="A0A846MNY6"/>
<sequence length="374" mass="41382">MKFTISTGALHKKLSAISGVISNNPIVPILENFLLKIENGQLTAIASDLQTTMMTSLPVEVDEEGSVAVPAKILMDTLKSLPEQPITISVDLESFVTEIHSANGHYKLAGENALDFPSIPTPQSGTEIFIPADVLAEAISNTIFAVSNDELRPAMNGIFIELKGNHVNFVATDGNRLIRYRRNDINTPIESAFIVPKKALNLLKGALPNDKTEVAITFTPHNAFFSFNNTRTVCRLIEERFPEYENAIPQNNDKILIVNRQEILNSLKRLDIYANKATHLVRFKLGGSRLEILAEDIDFSNEASETIDCQYEGEAMEIGFNARYLIEMLSAIATEEVKITLSGSNRAGIIMPAEQSQEEDILMLLMPIMLSNYV</sequence>
<protein>
    <recommendedName>
        <fullName evidence="3 10">Beta sliding clamp</fullName>
    </recommendedName>
</protein>
<dbReference type="Pfam" id="PF00712">
    <property type="entry name" value="DNA_pol3_beta"/>
    <property type="match status" value="1"/>
</dbReference>
<evidence type="ECO:0000259" key="11">
    <source>
        <dbReference type="Pfam" id="PF00712"/>
    </source>
</evidence>
<accession>A0A846MNY6</accession>
<feature type="domain" description="DNA polymerase III beta sliding clamp N-terminal" evidence="11">
    <location>
        <begin position="1"/>
        <end position="120"/>
    </location>
</feature>
<dbReference type="GO" id="GO:0003887">
    <property type="term" value="F:DNA-directed DNA polymerase activity"/>
    <property type="evidence" value="ECO:0007669"/>
    <property type="project" value="UniProtKB-UniRule"/>
</dbReference>
<dbReference type="GO" id="GO:0008408">
    <property type="term" value="F:3'-5' exonuclease activity"/>
    <property type="evidence" value="ECO:0007669"/>
    <property type="project" value="InterPro"/>
</dbReference>
<evidence type="ECO:0000256" key="9">
    <source>
        <dbReference type="ARBA" id="ARBA00023125"/>
    </source>
</evidence>
<evidence type="ECO:0000256" key="6">
    <source>
        <dbReference type="ARBA" id="ARBA00022695"/>
    </source>
</evidence>
<evidence type="ECO:0000259" key="13">
    <source>
        <dbReference type="Pfam" id="PF02768"/>
    </source>
</evidence>
<evidence type="ECO:0000256" key="1">
    <source>
        <dbReference type="ARBA" id="ARBA00004496"/>
    </source>
</evidence>
<dbReference type="NCBIfam" id="TIGR00663">
    <property type="entry name" value="dnan"/>
    <property type="match status" value="1"/>
</dbReference>
<dbReference type="PIRSF" id="PIRSF000804">
    <property type="entry name" value="DNA_pol_III_b"/>
    <property type="match status" value="1"/>
</dbReference>
<dbReference type="InterPro" id="IPR022637">
    <property type="entry name" value="DNA_polIII_beta_cen"/>
</dbReference>
<keyword evidence="6 10" id="KW-0548">Nucleotidyltransferase</keyword>
<keyword evidence="8 10" id="KW-0239">DNA-directed DNA polymerase</keyword>
<comment type="function">
    <text evidence="10">Confers DNA tethering and processivity to DNA polymerases and other proteins. Acts as a clamp, forming a ring around DNA (a reaction catalyzed by the clamp-loading complex) which diffuses in an ATP-independent manner freely and bidirectionally along dsDNA. Initially characterized for its ability to contact the catalytic subunit of DNA polymerase III (Pol III), a complex, multichain enzyme responsible for most of the replicative synthesis in bacteria; Pol III exhibits 3'-5' exonuclease proofreading activity. The beta chain is required for initiation of replication as well as for processivity of DNA replication.</text>
</comment>
<keyword evidence="5 10" id="KW-0808">Transferase</keyword>
<dbReference type="InterPro" id="IPR022635">
    <property type="entry name" value="DNA_polIII_beta_C"/>
</dbReference>
<dbReference type="SMART" id="SM00480">
    <property type="entry name" value="POL3Bc"/>
    <property type="match status" value="1"/>
</dbReference>
<reference evidence="14 15" key="1">
    <citation type="submission" date="2020-03" db="EMBL/GenBank/DDBJ databases">
        <title>Genomic Encyclopedia of Type Strains, Phase IV (KMG-IV): sequencing the most valuable type-strain genomes for metagenomic binning, comparative biology and taxonomic classification.</title>
        <authorList>
            <person name="Goeker M."/>
        </authorList>
    </citation>
    <scope>NUCLEOTIDE SEQUENCE [LARGE SCALE GENOMIC DNA]</scope>
    <source>
        <strain evidence="14 15">DSM 5718</strain>
    </source>
</reference>
<evidence type="ECO:0000313" key="14">
    <source>
        <dbReference type="EMBL" id="NIK73273.1"/>
    </source>
</evidence>
<name>A0A846MNY6_9BACT</name>
<keyword evidence="15" id="KW-1185">Reference proteome</keyword>
<dbReference type="Gene3D" id="3.70.10.10">
    <property type="match status" value="1"/>
</dbReference>
<evidence type="ECO:0000256" key="2">
    <source>
        <dbReference type="ARBA" id="ARBA00010752"/>
    </source>
</evidence>
<feature type="domain" description="DNA polymerase III beta sliding clamp central" evidence="12">
    <location>
        <begin position="130"/>
        <end position="243"/>
    </location>
</feature>
<evidence type="ECO:0000256" key="4">
    <source>
        <dbReference type="ARBA" id="ARBA00022490"/>
    </source>
</evidence>
<keyword evidence="7 10" id="KW-0235">DNA replication</keyword>
<dbReference type="InterPro" id="IPR022634">
    <property type="entry name" value="DNA_polIII_beta_N"/>
</dbReference>
<dbReference type="GO" id="GO:0003677">
    <property type="term" value="F:DNA binding"/>
    <property type="evidence" value="ECO:0007669"/>
    <property type="project" value="UniProtKB-UniRule"/>
</dbReference>
<organism evidence="14 15">
    <name type="scientific">Thermonema lapsum</name>
    <dbReference type="NCBI Taxonomy" id="28195"/>
    <lineage>
        <taxon>Bacteria</taxon>
        <taxon>Pseudomonadati</taxon>
        <taxon>Bacteroidota</taxon>
        <taxon>Cytophagia</taxon>
        <taxon>Cytophagales</taxon>
        <taxon>Thermonemataceae</taxon>
        <taxon>Thermonema</taxon>
    </lineage>
</organism>
<evidence type="ECO:0000259" key="12">
    <source>
        <dbReference type="Pfam" id="PF02767"/>
    </source>
</evidence>
<dbReference type="SUPFAM" id="SSF55979">
    <property type="entry name" value="DNA clamp"/>
    <property type="match status" value="3"/>
</dbReference>
<comment type="similarity">
    <text evidence="2 10">Belongs to the beta sliding clamp family.</text>
</comment>
<evidence type="ECO:0000256" key="10">
    <source>
        <dbReference type="PIRNR" id="PIRNR000804"/>
    </source>
</evidence>
<comment type="subcellular location">
    <subcellularLocation>
        <location evidence="1 10">Cytoplasm</location>
    </subcellularLocation>
</comment>
<feature type="domain" description="DNA polymerase III beta sliding clamp C-terminal" evidence="13">
    <location>
        <begin position="247"/>
        <end position="363"/>
    </location>
</feature>
<dbReference type="RefSeq" id="WP_166918531.1">
    <property type="nucleotide sequence ID" value="NZ_JAASRN010000001.1"/>
</dbReference>
<keyword evidence="9" id="KW-0238">DNA-binding</keyword>
<evidence type="ECO:0000256" key="7">
    <source>
        <dbReference type="ARBA" id="ARBA00022705"/>
    </source>
</evidence>
<evidence type="ECO:0000256" key="8">
    <source>
        <dbReference type="ARBA" id="ARBA00022932"/>
    </source>
</evidence>
<keyword evidence="4 10" id="KW-0963">Cytoplasm</keyword>
<dbReference type="GO" id="GO:0006271">
    <property type="term" value="P:DNA strand elongation involved in DNA replication"/>
    <property type="evidence" value="ECO:0007669"/>
    <property type="project" value="TreeGrafter"/>
</dbReference>
<evidence type="ECO:0000256" key="5">
    <source>
        <dbReference type="ARBA" id="ARBA00022679"/>
    </source>
</evidence>
<dbReference type="PANTHER" id="PTHR30478:SF0">
    <property type="entry name" value="BETA SLIDING CLAMP"/>
    <property type="match status" value="1"/>
</dbReference>
<evidence type="ECO:0000256" key="3">
    <source>
        <dbReference type="ARBA" id="ARBA00021035"/>
    </source>
</evidence>
<dbReference type="GO" id="GO:0005737">
    <property type="term" value="C:cytoplasm"/>
    <property type="evidence" value="ECO:0007669"/>
    <property type="project" value="UniProtKB-SubCell"/>
</dbReference>
<evidence type="ECO:0000313" key="15">
    <source>
        <dbReference type="Proteomes" id="UP000537126"/>
    </source>
</evidence>
<dbReference type="InterPro" id="IPR001001">
    <property type="entry name" value="DNA_polIII_beta"/>
</dbReference>
<proteinExistence type="inferred from homology"/>
<dbReference type="Gene3D" id="3.10.150.10">
    <property type="entry name" value="DNA Polymerase III, subunit A, domain 2"/>
    <property type="match status" value="1"/>
</dbReference>
<dbReference type="Proteomes" id="UP000537126">
    <property type="component" value="Unassembled WGS sequence"/>
</dbReference>
<dbReference type="Pfam" id="PF02768">
    <property type="entry name" value="DNA_pol3_beta_3"/>
    <property type="match status" value="1"/>
</dbReference>
<dbReference type="CDD" id="cd00140">
    <property type="entry name" value="beta_clamp"/>
    <property type="match status" value="1"/>
</dbReference>
<gene>
    <name evidence="14" type="ORF">FHS56_000759</name>
</gene>
<dbReference type="Pfam" id="PF02767">
    <property type="entry name" value="DNA_pol3_beta_2"/>
    <property type="match status" value="1"/>
</dbReference>
<dbReference type="PANTHER" id="PTHR30478">
    <property type="entry name" value="DNA POLYMERASE III SUBUNIT BETA"/>
    <property type="match status" value="1"/>
</dbReference>